<gene>
    <name evidence="2" type="ORF">M9458_041688</name>
</gene>
<dbReference type="SUPFAM" id="SSF48350">
    <property type="entry name" value="GTPase activation domain, GAP"/>
    <property type="match status" value="1"/>
</dbReference>
<dbReference type="PANTHER" id="PTHR12659">
    <property type="entry name" value="RHO-TYPE GTPASE ACTIVATING PROTEIN"/>
    <property type="match status" value="1"/>
</dbReference>
<comment type="caution">
    <text evidence="2">The sequence shown here is derived from an EMBL/GenBank/DDBJ whole genome shotgun (WGS) entry which is preliminary data.</text>
</comment>
<dbReference type="InterPro" id="IPR000198">
    <property type="entry name" value="RhoGAP_dom"/>
</dbReference>
<sequence>QQFAGVQAAIYLLPDENREALQSLLLFLQEVVACVEENQMTPTNIAVCFAPSLFHLNSFKRDRTSI</sequence>
<protein>
    <recommendedName>
        <fullName evidence="1">Rho-GAP domain-containing protein</fullName>
    </recommendedName>
</protein>
<dbReference type="EMBL" id="JAMKFB020000021">
    <property type="protein sequence ID" value="KAL0162292.1"/>
    <property type="molecule type" value="Genomic_DNA"/>
</dbReference>
<feature type="non-terminal residue" evidence="2">
    <location>
        <position position="1"/>
    </location>
</feature>
<organism evidence="2 3">
    <name type="scientific">Cirrhinus mrigala</name>
    <name type="common">Mrigala</name>
    <dbReference type="NCBI Taxonomy" id="683832"/>
    <lineage>
        <taxon>Eukaryota</taxon>
        <taxon>Metazoa</taxon>
        <taxon>Chordata</taxon>
        <taxon>Craniata</taxon>
        <taxon>Vertebrata</taxon>
        <taxon>Euteleostomi</taxon>
        <taxon>Actinopterygii</taxon>
        <taxon>Neopterygii</taxon>
        <taxon>Teleostei</taxon>
        <taxon>Ostariophysi</taxon>
        <taxon>Cypriniformes</taxon>
        <taxon>Cyprinidae</taxon>
        <taxon>Labeoninae</taxon>
        <taxon>Labeonini</taxon>
        <taxon>Cirrhinus</taxon>
    </lineage>
</organism>
<feature type="non-terminal residue" evidence="2">
    <location>
        <position position="66"/>
    </location>
</feature>
<dbReference type="PROSITE" id="PS50238">
    <property type="entry name" value="RHOGAP"/>
    <property type="match status" value="1"/>
</dbReference>
<feature type="domain" description="Rho-GAP" evidence="1">
    <location>
        <begin position="1"/>
        <end position="66"/>
    </location>
</feature>
<dbReference type="Gene3D" id="1.10.555.10">
    <property type="entry name" value="Rho GTPase activation protein"/>
    <property type="match status" value="1"/>
</dbReference>
<dbReference type="Proteomes" id="UP001529510">
    <property type="component" value="Unassembled WGS sequence"/>
</dbReference>
<accession>A0ABD0NKS4</accession>
<name>A0ABD0NKS4_CIRMR</name>
<keyword evidence="3" id="KW-1185">Reference proteome</keyword>
<dbReference type="InterPro" id="IPR008936">
    <property type="entry name" value="Rho_GTPase_activation_prot"/>
</dbReference>
<evidence type="ECO:0000313" key="2">
    <source>
        <dbReference type="EMBL" id="KAL0162292.1"/>
    </source>
</evidence>
<dbReference type="AlphaFoldDB" id="A0ABD0NKS4"/>
<evidence type="ECO:0000313" key="3">
    <source>
        <dbReference type="Proteomes" id="UP001529510"/>
    </source>
</evidence>
<evidence type="ECO:0000259" key="1">
    <source>
        <dbReference type="PROSITE" id="PS50238"/>
    </source>
</evidence>
<dbReference type="PANTHER" id="PTHR12659:SF4">
    <property type="entry name" value="RHO-GAP DOMAIN-CONTAINING PROTEIN"/>
    <property type="match status" value="1"/>
</dbReference>
<reference evidence="2 3" key="1">
    <citation type="submission" date="2024-05" db="EMBL/GenBank/DDBJ databases">
        <title>Genome sequencing and assembly of Indian major carp, Cirrhinus mrigala (Hamilton, 1822).</title>
        <authorList>
            <person name="Mohindra V."/>
            <person name="Chowdhury L.M."/>
            <person name="Lal K."/>
            <person name="Jena J.K."/>
        </authorList>
    </citation>
    <scope>NUCLEOTIDE SEQUENCE [LARGE SCALE GENOMIC DNA]</scope>
    <source>
        <strain evidence="2">CM1030</strain>
        <tissue evidence="2">Blood</tissue>
    </source>
</reference>
<dbReference type="Pfam" id="PF00620">
    <property type="entry name" value="RhoGAP"/>
    <property type="match status" value="1"/>
</dbReference>
<proteinExistence type="predicted"/>